<evidence type="ECO:0000313" key="3">
    <source>
        <dbReference type="EMBL" id="THV00232.1"/>
    </source>
</evidence>
<reference evidence="3 4" key="1">
    <citation type="journal article" date="2019" name="Nat. Ecol. Evol.">
        <title>Megaphylogeny resolves global patterns of mushroom evolution.</title>
        <authorList>
            <person name="Varga T."/>
            <person name="Krizsan K."/>
            <person name="Foldi C."/>
            <person name="Dima B."/>
            <person name="Sanchez-Garcia M."/>
            <person name="Sanchez-Ramirez S."/>
            <person name="Szollosi G.J."/>
            <person name="Szarkandi J.G."/>
            <person name="Papp V."/>
            <person name="Albert L."/>
            <person name="Andreopoulos W."/>
            <person name="Angelini C."/>
            <person name="Antonin V."/>
            <person name="Barry K.W."/>
            <person name="Bougher N.L."/>
            <person name="Buchanan P."/>
            <person name="Buyck B."/>
            <person name="Bense V."/>
            <person name="Catcheside P."/>
            <person name="Chovatia M."/>
            <person name="Cooper J."/>
            <person name="Damon W."/>
            <person name="Desjardin D."/>
            <person name="Finy P."/>
            <person name="Geml J."/>
            <person name="Haridas S."/>
            <person name="Hughes K."/>
            <person name="Justo A."/>
            <person name="Karasinski D."/>
            <person name="Kautmanova I."/>
            <person name="Kiss B."/>
            <person name="Kocsube S."/>
            <person name="Kotiranta H."/>
            <person name="LaButti K.M."/>
            <person name="Lechner B.E."/>
            <person name="Liimatainen K."/>
            <person name="Lipzen A."/>
            <person name="Lukacs Z."/>
            <person name="Mihaltcheva S."/>
            <person name="Morgado L.N."/>
            <person name="Niskanen T."/>
            <person name="Noordeloos M.E."/>
            <person name="Ohm R.A."/>
            <person name="Ortiz-Santana B."/>
            <person name="Ovrebo C."/>
            <person name="Racz N."/>
            <person name="Riley R."/>
            <person name="Savchenko A."/>
            <person name="Shiryaev A."/>
            <person name="Soop K."/>
            <person name="Spirin V."/>
            <person name="Szebenyi C."/>
            <person name="Tomsovsky M."/>
            <person name="Tulloss R.E."/>
            <person name="Uehling J."/>
            <person name="Grigoriev I.V."/>
            <person name="Vagvolgyi C."/>
            <person name="Papp T."/>
            <person name="Martin F.M."/>
            <person name="Miettinen O."/>
            <person name="Hibbett D.S."/>
            <person name="Nagy L.G."/>
        </authorList>
    </citation>
    <scope>NUCLEOTIDE SEQUENCE [LARGE SCALE GENOMIC DNA]</scope>
    <source>
        <strain evidence="3 4">CBS 962.96</strain>
    </source>
</reference>
<dbReference type="Pfam" id="PF00106">
    <property type="entry name" value="adh_short"/>
    <property type="match status" value="1"/>
</dbReference>
<keyword evidence="4" id="KW-1185">Reference proteome</keyword>
<dbReference type="InterPro" id="IPR002347">
    <property type="entry name" value="SDR_fam"/>
</dbReference>
<dbReference type="Gene3D" id="3.40.50.720">
    <property type="entry name" value="NAD(P)-binding Rossmann-like Domain"/>
    <property type="match status" value="1"/>
</dbReference>
<dbReference type="SUPFAM" id="SSF51735">
    <property type="entry name" value="NAD(P)-binding Rossmann-fold domains"/>
    <property type="match status" value="1"/>
</dbReference>
<comment type="similarity">
    <text evidence="1">Belongs to the short-chain dehydrogenases/reductases (SDR) family.</text>
</comment>
<dbReference type="PANTHER" id="PTHR24320:SF152">
    <property type="entry name" value="SHORT-CHAIN DEHYDROGENASE_REDUCTASE FAMILY PROTEIN"/>
    <property type="match status" value="1"/>
</dbReference>
<protein>
    <submittedName>
        <fullName evidence="3">NAD(P)-binding protein</fullName>
    </submittedName>
</protein>
<gene>
    <name evidence="3" type="ORF">K435DRAFT_776691</name>
</gene>
<proteinExistence type="inferred from homology"/>
<dbReference type="PANTHER" id="PTHR24320">
    <property type="entry name" value="RETINOL DEHYDROGENASE"/>
    <property type="match status" value="1"/>
</dbReference>
<dbReference type="EMBL" id="ML179107">
    <property type="protein sequence ID" value="THV00232.1"/>
    <property type="molecule type" value="Genomic_DNA"/>
</dbReference>
<dbReference type="Proteomes" id="UP000297245">
    <property type="component" value="Unassembled WGS sequence"/>
</dbReference>
<sequence length="365" mass="41667">MRWTLEDETREWQLIMPPVITTDLTGKTVNLTGANVGIGFEAAKHFARMNPERLIIVCRSQEKGDEAKKVIQEETKFPHIEAWTMDLSDFTSVKAFADRAEKELERIDYLVENAGVAHPGRYKITKDGWEETLQVNDLATILLAFLLLPKMLHTAKKYGTYPRLVVVASNTYFWSTLEREIIDAPKGKILETFSSEKYCLKDPQILEDRYQDTKLFDVLFVRALSSRLPPHSQGPMVTPVAINPSFCLSSLHRGFYDPSVSSNERITKRREIIEEGKKQAFTSEEGSRQLIYAAIAHKDEGQVGEEKMRGGYVSFSDLIEASDFVLSEDGRKFEDKLWNEYIDILSKVDGRVEKIVAEHLIPKNN</sequence>
<evidence type="ECO:0000256" key="2">
    <source>
        <dbReference type="ARBA" id="ARBA00023002"/>
    </source>
</evidence>
<dbReference type="AlphaFoldDB" id="A0A4S8MD19"/>
<name>A0A4S8MD19_DENBC</name>
<dbReference type="OrthoDB" id="542013at2759"/>
<organism evidence="3 4">
    <name type="scientific">Dendrothele bispora (strain CBS 962.96)</name>
    <dbReference type="NCBI Taxonomy" id="1314807"/>
    <lineage>
        <taxon>Eukaryota</taxon>
        <taxon>Fungi</taxon>
        <taxon>Dikarya</taxon>
        <taxon>Basidiomycota</taxon>
        <taxon>Agaricomycotina</taxon>
        <taxon>Agaricomycetes</taxon>
        <taxon>Agaricomycetidae</taxon>
        <taxon>Agaricales</taxon>
        <taxon>Agaricales incertae sedis</taxon>
        <taxon>Dendrothele</taxon>
    </lineage>
</organism>
<dbReference type="GO" id="GO:0016491">
    <property type="term" value="F:oxidoreductase activity"/>
    <property type="evidence" value="ECO:0007669"/>
    <property type="project" value="UniProtKB-KW"/>
</dbReference>
<accession>A0A4S8MD19</accession>
<evidence type="ECO:0000313" key="4">
    <source>
        <dbReference type="Proteomes" id="UP000297245"/>
    </source>
</evidence>
<keyword evidence="2" id="KW-0560">Oxidoreductase</keyword>
<evidence type="ECO:0000256" key="1">
    <source>
        <dbReference type="ARBA" id="ARBA00006484"/>
    </source>
</evidence>
<dbReference type="InterPro" id="IPR036291">
    <property type="entry name" value="NAD(P)-bd_dom_sf"/>
</dbReference>